<evidence type="ECO:0000313" key="2">
    <source>
        <dbReference type="EMBL" id="BBY39485.1"/>
    </source>
</evidence>
<gene>
    <name evidence="2" type="ORF">MMAN_36190</name>
</gene>
<organism evidence="2 3">
    <name type="scientific">Mycobacterium mantenii</name>
    <dbReference type="NCBI Taxonomy" id="560555"/>
    <lineage>
        <taxon>Bacteria</taxon>
        <taxon>Bacillati</taxon>
        <taxon>Actinomycetota</taxon>
        <taxon>Actinomycetes</taxon>
        <taxon>Mycobacteriales</taxon>
        <taxon>Mycobacteriaceae</taxon>
        <taxon>Mycobacterium</taxon>
        <taxon>Mycobacterium avium complex (MAC)</taxon>
    </lineage>
</organism>
<evidence type="ECO:0000313" key="3">
    <source>
        <dbReference type="Proteomes" id="UP000465812"/>
    </source>
</evidence>
<sequence length="130" mass="13830">MALTEEDTEVNFNSSHSGPSVGAFRAPNSAAGPSGDAAPTERLTSLGQPGGQRIASQPAAGQPGRTQRTRRTVDLPAPTHRALDIWQREAADRLGVARVTGQEVLTALIDQLLVDPKLTAQITRAIKDRR</sequence>
<protein>
    <recommendedName>
        <fullName evidence="4">ATPase</fullName>
    </recommendedName>
</protein>
<evidence type="ECO:0000256" key="1">
    <source>
        <dbReference type="SAM" id="MobiDB-lite"/>
    </source>
</evidence>
<feature type="region of interest" description="Disordered" evidence="1">
    <location>
        <begin position="1"/>
        <end position="76"/>
    </location>
</feature>
<keyword evidence="3" id="KW-1185">Reference proteome</keyword>
<dbReference type="EMBL" id="AP022590">
    <property type="protein sequence ID" value="BBY39485.1"/>
    <property type="molecule type" value="Genomic_DNA"/>
</dbReference>
<reference evidence="2 3" key="1">
    <citation type="journal article" date="2019" name="Emerg. Microbes Infect.">
        <title>Comprehensive subspecies identification of 175 nontuberculous mycobacteria species based on 7547 genomic profiles.</title>
        <authorList>
            <person name="Matsumoto Y."/>
            <person name="Kinjo T."/>
            <person name="Motooka D."/>
            <person name="Nabeya D."/>
            <person name="Jung N."/>
            <person name="Uechi K."/>
            <person name="Horii T."/>
            <person name="Iida T."/>
            <person name="Fujita J."/>
            <person name="Nakamura S."/>
        </authorList>
    </citation>
    <scope>NUCLEOTIDE SEQUENCE [LARGE SCALE GENOMIC DNA]</scope>
    <source>
        <strain evidence="2 3">JCM 18113</strain>
    </source>
</reference>
<proteinExistence type="predicted"/>
<name>A0ABM7JV88_MYCNT</name>
<accession>A0ABM7JV88</accession>
<evidence type="ECO:0008006" key="4">
    <source>
        <dbReference type="Google" id="ProtNLM"/>
    </source>
</evidence>
<dbReference type="Proteomes" id="UP000465812">
    <property type="component" value="Chromosome"/>
</dbReference>